<organism evidence="2 3">
    <name type="scientific">Pseudohalocynthiibacter aestuariivivens</name>
    <dbReference type="NCBI Taxonomy" id="1591409"/>
    <lineage>
        <taxon>Bacteria</taxon>
        <taxon>Pseudomonadati</taxon>
        <taxon>Pseudomonadota</taxon>
        <taxon>Alphaproteobacteria</taxon>
        <taxon>Rhodobacterales</taxon>
        <taxon>Paracoccaceae</taxon>
        <taxon>Pseudohalocynthiibacter</taxon>
    </lineage>
</organism>
<gene>
    <name evidence="2" type="ORF">ACFFUT_09855</name>
</gene>
<accession>A0ABV5JG60</accession>
<keyword evidence="1" id="KW-1133">Transmembrane helix</keyword>
<name>A0ABV5JG60_9RHOB</name>
<evidence type="ECO:0000313" key="2">
    <source>
        <dbReference type="EMBL" id="MFB9232085.1"/>
    </source>
</evidence>
<evidence type="ECO:0000256" key="1">
    <source>
        <dbReference type="SAM" id="Phobius"/>
    </source>
</evidence>
<sequence>MPKLVRLYIIHVLIGFLLSAVFVALLLVSNVGNLWHLISTSSMGLVAVVMLFVFNGIVFAGVQFGWAIMRMSSDDTPSGGTRMRIKRPIGGPIRVQAEVKSKPW</sequence>
<dbReference type="EMBL" id="JBHMEA010000038">
    <property type="protein sequence ID" value="MFB9232085.1"/>
    <property type="molecule type" value="Genomic_DNA"/>
</dbReference>
<keyword evidence="1" id="KW-0472">Membrane</keyword>
<protein>
    <submittedName>
        <fullName evidence="2">Uncharacterized protein</fullName>
    </submittedName>
</protein>
<dbReference type="Proteomes" id="UP001589683">
    <property type="component" value="Unassembled WGS sequence"/>
</dbReference>
<evidence type="ECO:0000313" key="3">
    <source>
        <dbReference type="Proteomes" id="UP001589683"/>
    </source>
</evidence>
<feature type="transmembrane region" description="Helical" evidence="1">
    <location>
        <begin position="34"/>
        <end position="62"/>
    </location>
</feature>
<keyword evidence="1" id="KW-0812">Transmembrane</keyword>
<proteinExistence type="predicted"/>
<keyword evidence="3" id="KW-1185">Reference proteome</keyword>
<feature type="transmembrane region" description="Helical" evidence="1">
    <location>
        <begin position="7"/>
        <end position="28"/>
    </location>
</feature>
<comment type="caution">
    <text evidence="2">The sequence shown here is derived from an EMBL/GenBank/DDBJ whole genome shotgun (WGS) entry which is preliminary data.</text>
</comment>
<dbReference type="RefSeq" id="WP_213890028.1">
    <property type="nucleotide sequence ID" value="NZ_JAGFNU010000008.1"/>
</dbReference>
<reference evidence="2 3" key="1">
    <citation type="submission" date="2024-09" db="EMBL/GenBank/DDBJ databases">
        <authorList>
            <person name="Sun Q."/>
            <person name="Mori K."/>
        </authorList>
    </citation>
    <scope>NUCLEOTIDE SEQUENCE [LARGE SCALE GENOMIC DNA]</scope>
    <source>
        <strain evidence="2 3">CECT 8726</strain>
    </source>
</reference>